<reference evidence="3" key="1">
    <citation type="submission" date="2016-05" db="EMBL/GenBank/DDBJ databases">
        <authorList>
            <person name="Naeem Raeece"/>
        </authorList>
    </citation>
    <scope>NUCLEOTIDE SEQUENCE [LARGE SCALE GENOMIC DNA]</scope>
</reference>
<gene>
    <name evidence="2" type="ORF">PMALA_038900</name>
</gene>
<dbReference type="VEuPathDB" id="PlasmoDB:PmUG01_00023000"/>
<name>A0A1A8WJU6_PLAMA</name>
<evidence type="ECO:0000313" key="3">
    <source>
        <dbReference type="Proteomes" id="UP000078597"/>
    </source>
</evidence>
<organism evidence="2 3">
    <name type="scientific">Plasmodium malariae</name>
    <dbReference type="NCBI Taxonomy" id="5858"/>
    <lineage>
        <taxon>Eukaryota</taxon>
        <taxon>Sar</taxon>
        <taxon>Alveolata</taxon>
        <taxon>Apicomplexa</taxon>
        <taxon>Aconoidasida</taxon>
        <taxon>Haemosporida</taxon>
        <taxon>Plasmodiidae</taxon>
        <taxon>Plasmodium</taxon>
        <taxon>Plasmodium (Plasmodium)</taxon>
    </lineage>
</organism>
<proteinExistence type="predicted"/>
<evidence type="ECO:0000313" key="2">
    <source>
        <dbReference type="EMBL" id="SBS93224.1"/>
    </source>
</evidence>
<dbReference type="SUPFAM" id="SSF140924">
    <property type="entry name" value="Duffy binding domain-like"/>
    <property type="match status" value="1"/>
</dbReference>
<feature type="compositionally biased region" description="Basic and acidic residues" evidence="1">
    <location>
        <begin position="240"/>
        <end position="254"/>
    </location>
</feature>
<sequence>MENCIPKNFTLSGTAGFGLTITQQFRTIRAHIQNKTNLLKTANNEDLFREECINLADYLIGKTSPPRYTSQHMWESLLKFQLHHYFKGITNYGGCPMILRKEHKELLELKYKEEDFCKKKTADLNVIEGIKKRNSGKCENACLTKCKAYNNWIKQIYNEFKEKRDLFKSCYKMEPRKNTKKLTKESICDIMNEETFKELPYCLNVNSVESTGHLRENENKILPEKSQDTPQIIPKPQGQQEKHLIFTPATRDEQQPEISPESPVQHPPEDSQELLQHVSLETAETEASDMQDSTKETIDIQPIVITSLKTSRDPDNADITSARNNRFPSPVIQETQASPSRKYTELTRQASSYTSVQFPLKNLHSSEVNPNDKYISPILRSFFALIENLKKNKKTRRRQVKFLRLLVPSFSKNKSKILIDDHLDQPIYDEKEIIKKIKINELTKNVNLSKQKKDRSKTIIEVHMEVLEECKNEEWETKKLAFLEICIKELEISQCTSCNILKNSELMQNIDTCSDNEKQKILWNELIEEHKNLSEKLKNEHWFNNMKKDWKREQIHEKKGEALNKEFSNENKNILFLEREKDLWRQWISKMHATLEHHLEQDGLRGLNVEFHNVLDEYVNEETQNNVSLLNTEELKQKECYKDLYKYIRKKLLAKMCILVFMIILEECKKEDIIENTESYFDSSINELKREVNLGKKTEIANNLIDTDKNALKNKENIDHKEEPNFRNEINDWTRDDDTYVNFIINDEEVNKSID</sequence>
<protein>
    <submittedName>
        <fullName evidence="2">STP1 protein</fullName>
    </submittedName>
</protein>
<evidence type="ECO:0000256" key="1">
    <source>
        <dbReference type="SAM" id="MobiDB-lite"/>
    </source>
</evidence>
<dbReference type="AlphaFoldDB" id="A0A1A8WJU6"/>
<feature type="region of interest" description="Disordered" evidence="1">
    <location>
        <begin position="216"/>
        <end position="273"/>
    </location>
</feature>
<feature type="non-terminal residue" evidence="2">
    <location>
        <position position="755"/>
    </location>
</feature>
<feature type="compositionally biased region" description="Basic and acidic residues" evidence="1">
    <location>
        <begin position="216"/>
        <end position="227"/>
    </location>
</feature>
<dbReference type="Proteomes" id="UP000078597">
    <property type="component" value="Unassembled WGS sequence"/>
</dbReference>
<dbReference type="EMBL" id="FLQW01002419">
    <property type="protein sequence ID" value="SBS93224.1"/>
    <property type="molecule type" value="Genomic_DNA"/>
</dbReference>
<accession>A0A1A8WJU6</accession>